<evidence type="ECO:0000256" key="3">
    <source>
        <dbReference type="SAM" id="MobiDB-lite"/>
    </source>
</evidence>
<dbReference type="EMBL" id="KI913957">
    <property type="protein sequence ID" value="ETW05389.1"/>
    <property type="molecule type" value="Genomic_DNA"/>
</dbReference>
<dbReference type="eggNOG" id="KOG4428">
    <property type="taxonomic scope" value="Eukaryota"/>
</dbReference>
<evidence type="ECO:0000313" key="4">
    <source>
        <dbReference type="EMBL" id="ETW05389.1"/>
    </source>
</evidence>
<dbReference type="AlphaFoldDB" id="A0A024UGK2"/>
<dbReference type="OrthoDB" id="159395at2759"/>
<feature type="compositionally biased region" description="Low complexity" evidence="3">
    <location>
        <begin position="214"/>
        <end position="225"/>
    </location>
</feature>
<gene>
    <name evidence="5" type="ORF">DYB32_006452</name>
    <name evidence="4" type="ORF">H310_04305</name>
</gene>
<dbReference type="GO" id="GO:0005737">
    <property type="term" value="C:cytoplasm"/>
    <property type="evidence" value="ECO:0007669"/>
    <property type="project" value="TreeGrafter"/>
</dbReference>
<dbReference type="STRING" id="157072.A0A024UGK2"/>
<dbReference type="GO" id="GO:0016316">
    <property type="term" value="F:phosphatidylinositol-3,4-bisphosphate 4-phosphatase activity"/>
    <property type="evidence" value="ECO:0007669"/>
    <property type="project" value="InterPro"/>
</dbReference>
<sequence length="1103" mass="119278">MPCTMVTAIVDNSPSLREIGMEERAAGPSDASSAAAPRDLAFFVSCANLSLDVPDSAGSTIVNLTQQTMQRGYALAKTMMRKDTTSGSAPWDGSSFCQVTVHRDRLSNGSPSTVTYRTETIQKSSSSPAFVVGMTLPAADLSPSDSVTFELMSTQLDRTKQANVVLATTPSVEMHLLLDAAAAQSKPLSLPLSLQKQGPSSDEASASNVEIDGDTTTTSSDDTTTSIELVWPRAVPPATMAPFLPTHRTLYRWPLDQLSQTLQETIAETTLCAVLPQQILAQSSADLSEQIGAWQRVRDRAALAECLFDDVASGLAMGCDAVQVAVHRARGLSLSGAPLPLMSADSVTTNIRSSMFALAKSVKSSALSKLRATGATASSSENSIHAYCELRWRDPNTMDGVWTIGRTNTILNNPEPRWRPETPAVKLRSRIAADTFFEFHRPPNAAMDGFLECHVLVDPAKGTSAKSSRKSHISVGYARLPLVQVPVDASGTFIFQEWVRLHQRDDPDSLCRCDDDGQCVGEVEVQFKLVRGADGAYRQHTDNVPLPSLVAAAKSSWLQPSTPLALLPTLPSTTFVDKQLATLHDHKSTLEKLMAVSTQWMDNKKCFKSSHDKKTWSVQHIPTNLHVSWLHMLSTADDPPRALPTVSCGIPAAHALGLDTDLVRLDDAITDASKDCIALQTPMSSVAREKFGLAGLSNDCDVFEPVVELLSGAAAPASFLSSPSLPPAPQPTPSETTPRAMASRLNSLYSSAKRNLPPVPSAFKSSTNGDKPSLVAQWARVLELQGTYHLRKTMVVAQALTALTAAFQAAVVMAMQEGPLVWADRLALWQRVGFLCGWESLVSSQGKELHMLHDAHAGLLGCKHFLFQLVPMVSPTKRQVDVVLDGNIVEVPVDGLAAGGDPSPIPIVSVLFTQGINEMQSLANMSSHLGSGASAQSQINTTNLIALHQYYHEAAKTSHEFHVQRDFDQLRDAVINENGASKNTDILHLAAQVVRKLCGARITCCKSGKDRTAMSVTWEQAKWVLSPPSTVVFKSDATEDDESALRLANLMREYGVRLDVAKKNVGRKRYSFNALQRKLLPPIYRPPLSTIQDIVTSVSLRDS</sequence>
<evidence type="ECO:0008006" key="7">
    <source>
        <dbReference type="Google" id="ProtNLM"/>
    </source>
</evidence>
<protein>
    <recommendedName>
        <fullName evidence="7">C2 domain-containing protein</fullName>
    </recommendedName>
</protein>
<dbReference type="InterPro" id="IPR039034">
    <property type="entry name" value="INPP4"/>
</dbReference>
<dbReference type="GeneID" id="20081355"/>
<name>A0A024UGK2_9STRA</name>
<feature type="compositionally biased region" description="Low complexity" evidence="3">
    <location>
        <begin position="191"/>
        <end position="201"/>
    </location>
</feature>
<dbReference type="RefSeq" id="XP_008866830.1">
    <property type="nucleotide sequence ID" value="XM_008868608.1"/>
</dbReference>
<reference evidence="5 6" key="2">
    <citation type="submission" date="2018-08" db="EMBL/GenBank/DDBJ databases">
        <title>Aphanomyces genome sequencing and annotation.</title>
        <authorList>
            <person name="Minardi D."/>
            <person name="Oidtmann B."/>
            <person name="Van Der Giezen M."/>
            <person name="Studholme D.J."/>
        </authorList>
    </citation>
    <scope>NUCLEOTIDE SEQUENCE [LARGE SCALE GENOMIC DNA]</scope>
    <source>
        <strain evidence="5 6">NJM0002</strain>
    </source>
</reference>
<organism evidence="4">
    <name type="scientific">Aphanomyces invadans</name>
    <dbReference type="NCBI Taxonomy" id="157072"/>
    <lineage>
        <taxon>Eukaryota</taxon>
        <taxon>Sar</taxon>
        <taxon>Stramenopiles</taxon>
        <taxon>Oomycota</taxon>
        <taxon>Saprolegniomycetes</taxon>
        <taxon>Saprolegniales</taxon>
        <taxon>Verrucalvaceae</taxon>
        <taxon>Aphanomyces</taxon>
    </lineage>
</organism>
<reference evidence="4" key="1">
    <citation type="submission" date="2013-12" db="EMBL/GenBank/DDBJ databases">
        <title>The Genome Sequence of Aphanomyces invadans NJM9701.</title>
        <authorList>
            <consortium name="The Broad Institute Genomics Platform"/>
            <person name="Russ C."/>
            <person name="Tyler B."/>
            <person name="van West P."/>
            <person name="Dieguez-Uribeondo J."/>
            <person name="Young S.K."/>
            <person name="Zeng Q."/>
            <person name="Gargeya S."/>
            <person name="Fitzgerald M."/>
            <person name="Abouelleil A."/>
            <person name="Alvarado L."/>
            <person name="Chapman S.B."/>
            <person name="Gainer-Dewar J."/>
            <person name="Goldberg J."/>
            <person name="Griggs A."/>
            <person name="Gujja S."/>
            <person name="Hansen M."/>
            <person name="Howarth C."/>
            <person name="Imamovic A."/>
            <person name="Ireland A."/>
            <person name="Larimer J."/>
            <person name="McCowan C."/>
            <person name="Murphy C."/>
            <person name="Pearson M."/>
            <person name="Poon T.W."/>
            <person name="Priest M."/>
            <person name="Roberts A."/>
            <person name="Saif S."/>
            <person name="Shea T."/>
            <person name="Sykes S."/>
            <person name="Wortman J."/>
            <person name="Nusbaum C."/>
            <person name="Birren B."/>
        </authorList>
    </citation>
    <scope>NUCLEOTIDE SEQUENCE [LARGE SCALE GENOMIC DNA]</scope>
    <source>
        <strain evidence="4">NJM9701</strain>
    </source>
</reference>
<dbReference type="PANTHER" id="PTHR12187">
    <property type="entry name" value="AGAP000124-PA"/>
    <property type="match status" value="1"/>
</dbReference>
<feature type="region of interest" description="Disordered" evidence="3">
    <location>
        <begin position="720"/>
        <end position="739"/>
    </location>
</feature>
<evidence type="ECO:0000313" key="6">
    <source>
        <dbReference type="Proteomes" id="UP000285060"/>
    </source>
</evidence>
<dbReference type="Proteomes" id="UP000285060">
    <property type="component" value="Unassembled WGS sequence"/>
</dbReference>
<dbReference type="PANTHER" id="PTHR12187:SF11">
    <property type="entry name" value="PHOSPHATIDYLINOSITOL-3,4-BISPHOSPHATE 4-PHOSPHATASE"/>
    <property type="match status" value="1"/>
</dbReference>
<proteinExistence type="predicted"/>
<dbReference type="EMBL" id="QUSY01000685">
    <property type="protein sequence ID" value="RHY27893.1"/>
    <property type="molecule type" value="Genomic_DNA"/>
</dbReference>
<keyword evidence="6" id="KW-1185">Reference proteome</keyword>
<keyword evidence="2" id="KW-0443">Lipid metabolism</keyword>
<feature type="region of interest" description="Disordered" evidence="3">
    <location>
        <begin position="191"/>
        <end position="225"/>
    </location>
</feature>
<accession>A0A024UGK2</accession>
<keyword evidence="1" id="KW-0378">Hydrolase</keyword>
<evidence type="ECO:0000256" key="1">
    <source>
        <dbReference type="ARBA" id="ARBA00022801"/>
    </source>
</evidence>
<evidence type="ECO:0000256" key="2">
    <source>
        <dbReference type="ARBA" id="ARBA00023098"/>
    </source>
</evidence>
<dbReference type="VEuPathDB" id="FungiDB:H310_04305"/>
<evidence type="ECO:0000313" key="5">
    <source>
        <dbReference type="EMBL" id="RHY27893.1"/>
    </source>
</evidence>